<keyword evidence="2" id="KW-0328">Glycosyltransferase</keyword>
<comment type="function">
    <text evidence="16">Peptidoglycan polymerase that is essential for cell division.</text>
</comment>
<feature type="transmembrane region" description="Helical" evidence="17">
    <location>
        <begin position="105"/>
        <end position="129"/>
    </location>
</feature>
<evidence type="ECO:0000256" key="10">
    <source>
        <dbReference type="ARBA" id="ARBA00033270"/>
    </source>
</evidence>
<keyword evidence="5" id="KW-0133">Cell shape</keyword>
<gene>
    <name evidence="18" type="ORF">KUA55_12470</name>
</gene>
<evidence type="ECO:0000256" key="14">
    <source>
        <dbReference type="ARBA" id="ARBA00044770"/>
    </source>
</evidence>
<evidence type="ECO:0000256" key="3">
    <source>
        <dbReference type="ARBA" id="ARBA00022679"/>
    </source>
</evidence>
<evidence type="ECO:0000256" key="5">
    <source>
        <dbReference type="ARBA" id="ARBA00022960"/>
    </source>
</evidence>
<keyword evidence="6" id="KW-0573">Peptidoglycan synthesis</keyword>
<evidence type="ECO:0000256" key="8">
    <source>
        <dbReference type="ARBA" id="ARBA00023136"/>
    </source>
</evidence>
<dbReference type="Pfam" id="PF01098">
    <property type="entry name" value="FTSW_RODA_SPOVE"/>
    <property type="match status" value="1"/>
</dbReference>
<feature type="transmembrane region" description="Helical" evidence="17">
    <location>
        <begin position="189"/>
        <end position="207"/>
    </location>
</feature>
<evidence type="ECO:0000256" key="11">
    <source>
        <dbReference type="ARBA" id="ARBA00038053"/>
    </source>
</evidence>
<feature type="transmembrane region" description="Helical" evidence="17">
    <location>
        <begin position="49"/>
        <end position="67"/>
    </location>
</feature>
<feature type="transmembrane region" description="Helical" evidence="17">
    <location>
        <begin position="79"/>
        <end position="99"/>
    </location>
</feature>
<feature type="transmembrane region" description="Helical" evidence="17">
    <location>
        <begin position="315"/>
        <end position="337"/>
    </location>
</feature>
<dbReference type="EMBL" id="JAHUZB010000004">
    <property type="protein sequence ID" value="MBV7391499.1"/>
    <property type="molecule type" value="Genomic_DNA"/>
</dbReference>
<keyword evidence="3" id="KW-0808">Transferase</keyword>
<evidence type="ECO:0000256" key="4">
    <source>
        <dbReference type="ARBA" id="ARBA00022692"/>
    </source>
</evidence>
<dbReference type="InterPro" id="IPR001182">
    <property type="entry name" value="FtsW/RodA"/>
</dbReference>
<dbReference type="RefSeq" id="WP_218326702.1">
    <property type="nucleotide sequence ID" value="NZ_JAHUZB010000004.1"/>
</dbReference>
<evidence type="ECO:0000256" key="7">
    <source>
        <dbReference type="ARBA" id="ARBA00022989"/>
    </source>
</evidence>
<comment type="similarity">
    <text evidence="11">Belongs to the SEDS family. FtsW subfamily.</text>
</comment>
<dbReference type="InterPro" id="IPR018365">
    <property type="entry name" value="Cell_cycle_FtsW-rel_CS"/>
</dbReference>
<accession>A0ABS6TF08</accession>
<feature type="transmembrane region" description="Helical" evidence="17">
    <location>
        <begin position="7"/>
        <end position="29"/>
    </location>
</feature>
<evidence type="ECO:0000256" key="15">
    <source>
        <dbReference type="ARBA" id="ARBA00049902"/>
    </source>
</evidence>
<evidence type="ECO:0000256" key="12">
    <source>
        <dbReference type="ARBA" id="ARBA00041185"/>
    </source>
</evidence>
<feature type="transmembrane region" description="Helical" evidence="17">
    <location>
        <begin position="163"/>
        <end position="182"/>
    </location>
</feature>
<feature type="transmembrane region" description="Helical" evidence="17">
    <location>
        <begin position="283"/>
        <end position="303"/>
    </location>
</feature>
<dbReference type="EC" id="2.4.99.28" evidence="14"/>
<evidence type="ECO:0000256" key="2">
    <source>
        <dbReference type="ARBA" id="ARBA00022676"/>
    </source>
</evidence>
<keyword evidence="8 17" id="KW-0472">Membrane</keyword>
<evidence type="ECO:0000313" key="18">
    <source>
        <dbReference type="EMBL" id="MBV7391499.1"/>
    </source>
</evidence>
<dbReference type="PANTHER" id="PTHR30474:SF2">
    <property type="entry name" value="PEPTIDOGLYCAN GLYCOSYLTRANSFERASE FTSW-RELATED"/>
    <property type="match status" value="1"/>
</dbReference>
<dbReference type="PROSITE" id="PS00428">
    <property type="entry name" value="FTSW_RODA_SPOVE"/>
    <property type="match status" value="1"/>
</dbReference>
<dbReference type="Proteomes" id="UP000774130">
    <property type="component" value="Unassembled WGS sequence"/>
</dbReference>
<evidence type="ECO:0000256" key="6">
    <source>
        <dbReference type="ARBA" id="ARBA00022984"/>
    </source>
</evidence>
<comment type="caution">
    <text evidence="18">The sequence shown here is derived from an EMBL/GenBank/DDBJ whole genome shotgun (WGS) entry which is preliminary data.</text>
</comment>
<dbReference type="PANTHER" id="PTHR30474">
    <property type="entry name" value="CELL CYCLE PROTEIN"/>
    <property type="match status" value="1"/>
</dbReference>
<evidence type="ECO:0000256" key="17">
    <source>
        <dbReference type="SAM" id="Phobius"/>
    </source>
</evidence>
<reference evidence="18 19" key="1">
    <citation type="submission" date="2021-06" db="EMBL/GenBank/DDBJ databases">
        <title>Enterococcus alishanensis sp. nov., a novel lactic acid bacterium isolated from fresh coffee beans.</title>
        <authorList>
            <person name="Chen Y.-S."/>
        </authorList>
    </citation>
    <scope>NUCLEOTIDE SEQUENCE [LARGE SCALE GENOMIC DNA]</scope>
    <source>
        <strain evidence="18 19">ALS3</strain>
    </source>
</reference>
<evidence type="ECO:0000256" key="9">
    <source>
        <dbReference type="ARBA" id="ARBA00032370"/>
    </source>
</evidence>
<feature type="transmembrane region" description="Helical" evidence="17">
    <location>
        <begin position="349"/>
        <end position="371"/>
    </location>
</feature>
<organism evidence="18 19">
    <name type="scientific">Enterococcus alishanensis</name>
    <dbReference type="NCBI Taxonomy" id="1303817"/>
    <lineage>
        <taxon>Bacteria</taxon>
        <taxon>Bacillati</taxon>
        <taxon>Bacillota</taxon>
        <taxon>Bacilli</taxon>
        <taxon>Lactobacillales</taxon>
        <taxon>Enterococcaceae</taxon>
        <taxon>Enterococcus</taxon>
    </lineage>
</organism>
<proteinExistence type="inferred from homology"/>
<sequence length="381" mass="42198">MIKNRKIDLVILVPYFILSVIGLLEIYSASSYRLMVTDEYSLSLLYRQFIFIIISLTIIGVTFFIKLEYLLHPLFIKGGLIVSFLLLIMVKVGFFAVTVNGAQRWISIGGLQFQPSEIIVIFLILYLASYFKNKNITNVKLTKPFIITGLATGLVLLQPKISGAFMIIVIVAVIIWAAAIPVEKGIMGIGLFLMGIILIASIVLILGENNLLPTFFSHAYNRISIVHNPFLDEHGYGYQMANSYYALYNGGFLGLGLGNSLTKQGYLPEAETDFIFSIISEELGLLGAIFVLFLIFVVCLRIFQKSIQCKDQQLSLVLIGFGTLILIQSSINVASVLGLIPMTGVPLPFVSYGGTSYLILSFALGICLNIISRKNLYLLKE</sequence>
<keyword evidence="4 17" id="KW-0812">Transmembrane</keyword>
<evidence type="ECO:0000256" key="1">
    <source>
        <dbReference type="ARBA" id="ARBA00004141"/>
    </source>
</evidence>
<comment type="catalytic activity">
    <reaction evidence="15">
        <text>[GlcNAc-(1-&gt;4)-Mur2Ac(oyl-L-Ala-gamma-D-Glu-L-Lys-D-Ala-D-Ala)](n)-di-trans,octa-cis-undecaprenyl diphosphate + beta-D-GlcNAc-(1-&gt;4)-Mur2Ac(oyl-L-Ala-gamma-D-Glu-L-Lys-D-Ala-D-Ala)-di-trans,octa-cis-undecaprenyl diphosphate = [GlcNAc-(1-&gt;4)-Mur2Ac(oyl-L-Ala-gamma-D-Glu-L-Lys-D-Ala-D-Ala)](n+1)-di-trans,octa-cis-undecaprenyl diphosphate + di-trans,octa-cis-undecaprenyl diphosphate + H(+)</text>
        <dbReference type="Rhea" id="RHEA:23708"/>
        <dbReference type="Rhea" id="RHEA-COMP:9602"/>
        <dbReference type="Rhea" id="RHEA-COMP:9603"/>
        <dbReference type="ChEBI" id="CHEBI:15378"/>
        <dbReference type="ChEBI" id="CHEBI:58405"/>
        <dbReference type="ChEBI" id="CHEBI:60033"/>
        <dbReference type="ChEBI" id="CHEBI:78435"/>
        <dbReference type="EC" id="2.4.99.28"/>
    </reaction>
</comment>
<evidence type="ECO:0000256" key="13">
    <source>
        <dbReference type="ARBA" id="ARBA00041418"/>
    </source>
</evidence>
<evidence type="ECO:0000313" key="19">
    <source>
        <dbReference type="Proteomes" id="UP000774130"/>
    </source>
</evidence>
<comment type="subcellular location">
    <subcellularLocation>
        <location evidence="1">Membrane</location>
        <topology evidence="1">Multi-pass membrane protein</topology>
    </subcellularLocation>
</comment>
<keyword evidence="7 17" id="KW-1133">Transmembrane helix</keyword>
<name>A0ABS6TF08_9ENTE</name>
<keyword evidence="19" id="KW-1185">Reference proteome</keyword>
<evidence type="ECO:0000256" key="16">
    <source>
        <dbReference type="ARBA" id="ARBA00049966"/>
    </source>
</evidence>
<protein>
    <recommendedName>
        <fullName evidence="12">Probable peptidoglycan glycosyltransferase FtsW</fullName>
        <ecNumber evidence="14">2.4.99.28</ecNumber>
    </recommendedName>
    <alternativeName>
        <fullName evidence="13">Cell division protein FtsW</fullName>
    </alternativeName>
    <alternativeName>
        <fullName evidence="10">Cell wall polymerase</fullName>
    </alternativeName>
    <alternativeName>
        <fullName evidence="9">Peptidoglycan polymerase</fullName>
    </alternativeName>
</protein>